<feature type="transmembrane region" description="Helical" evidence="6">
    <location>
        <begin position="391"/>
        <end position="409"/>
    </location>
</feature>
<feature type="transmembrane region" description="Helical" evidence="6">
    <location>
        <begin position="26"/>
        <end position="48"/>
    </location>
</feature>
<comment type="caution">
    <text evidence="7">The sequence shown here is derived from an EMBL/GenBank/DDBJ whole genome shotgun (WGS) entry which is preliminary data.</text>
</comment>
<gene>
    <name evidence="7" type="ORF">ACFQO7_27270</name>
</gene>
<feature type="transmembrane region" description="Helical" evidence="6">
    <location>
        <begin position="185"/>
        <end position="205"/>
    </location>
</feature>
<feature type="transmembrane region" description="Helical" evidence="6">
    <location>
        <begin position="299"/>
        <end position="318"/>
    </location>
</feature>
<dbReference type="Proteomes" id="UP001596392">
    <property type="component" value="Unassembled WGS sequence"/>
</dbReference>
<dbReference type="PANTHER" id="PTHR23513">
    <property type="entry name" value="INTEGRAL MEMBRANE EFFLUX PROTEIN-RELATED"/>
    <property type="match status" value="1"/>
</dbReference>
<evidence type="ECO:0000256" key="3">
    <source>
        <dbReference type="ARBA" id="ARBA00022692"/>
    </source>
</evidence>
<dbReference type="CDD" id="cd06173">
    <property type="entry name" value="MFS_MefA_like"/>
    <property type="match status" value="1"/>
</dbReference>
<proteinExistence type="predicted"/>
<evidence type="ECO:0000256" key="2">
    <source>
        <dbReference type="ARBA" id="ARBA00022475"/>
    </source>
</evidence>
<evidence type="ECO:0000256" key="4">
    <source>
        <dbReference type="ARBA" id="ARBA00022989"/>
    </source>
</evidence>
<name>A0ABW2H260_9ACTN</name>
<feature type="transmembrane region" description="Helical" evidence="6">
    <location>
        <begin position="60"/>
        <end position="81"/>
    </location>
</feature>
<evidence type="ECO:0000256" key="5">
    <source>
        <dbReference type="ARBA" id="ARBA00023136"/>
    </source>
</evidence>
<comment type="subcellular location">
    <subcellularLocation>
        <location evidence="1">Cell membrane</location>
        <topology evidence="1">Multi-pass membrane protein</topology>
    </subcellularLocation>
</comment>
<protein>
    <submittedName>
        <fullName evidence="7">MFS transporter</fullName>
    </submittedName>
</protein>
<dbReference type="PANTHER" id="PTHR23513:SF6">
    <property type="entry name" value="MAJOR FACILITATOR SUPERFAMILY ASSOCIATED DOMAIN-CONTAINING PROTEIN"/>
    <property type="match status" value="1"/>
</dbReference>
<keyword evidence="5 6" id="KW-0472">Membrane</keyword>
<dbReference type="InterPro" id="IPR036259">
    <property type="entry name" value="MFS_trans_sf"/>
</dbReference>
<evidence type="ECO:0000313" key="7">
    <source>
        <dbReference type="EMBL" id="MFC7246192.1"/>
    </source>
</evidence>
<feature type="transmembrane region" description="Helical" evidence="6">
    <location>
        <begin position="273"/>
        <end position="292"/>
    </location>
</feature>
<sequence>MKQLRNGARSWIGSVGRLGRHPALRWILPAQLVSALGDGMSMVAVAWLAVQIAPDGQAGVWTGLAVAAYALPAPLGAALLAPLMRRLRAAQLVAADASVRAVTLGAVAALAVTGLLEPVGFVALLAVSSLLHAWGSAGVYTLVAELLPEDDQVTGNALLSTFAQSAFVVGPGLAGGLTALTGPGWVIGVDAASFAGLAVAAWTFAARQATTATGTADLPDAPETSGWRAILDRPRLLGLLAVTCVFFFLYGPVEVALPVHVAHGLHGSPGLLGLYWTVFGIGATAGSLATVLLRRLPPWRVVVAVIVGWGAALLPLGLTDAVVPGLVGFAAGGLIYGPFTAISTALFQRGTPPQVLSRVLAARSALTTPATGLGTLLGGPVVTALGGRTTLLISALLTIALGLAVAAALRFGRRGAAAAPAEPVRAVAQGVPLVAVGAAASQGS</sequence>
<dbReference type="RefSeq" id="WP_376809045.1">
    <property type="nucleotide sequence ID" value="NZ_JBHTAC010000035.1"/>
</dbReference>
<keyword evidence="2" id="KW-1003">Cell membrane</keyword>
<evidence type="ECO:0000256" key="1">
    <source>
        <dbReference type="ARBA" id="ARBA00004651"/>
    </source>
</evidence>
<feature type="transmembrane region" description="Helical" evidence="6">
    <location>
        <begin position="324"/>
        <end position="347"/>
    </location>
</feature>
<dbReference type="InterPro" id="IPR011701">
    <property type="entry name" value="MFS"/>
</dbReference>
<evidence type="ECO:0000313" key="8">
    <source>
        <dbReference type="Proteomes" id="UP001596392"/>
    </source>
</evidence>
<dbReference type="SUPFAM" id="SSF103473">
    <property type="entry name" value="MFS general substrate transporter"/>
    <property type="match status" value="1"/>
</dbReference>
<dbReference type="Pfam" id="PF07690">
    <property type="entry name" value="MFS_1"/>
    <property type="match status" value="1"/>
</dbReference>
<dbReference type="Gene3D" id="1.20.1250.20">
    <property type="entry name" value="MFS general substrate transporter like domains"/>
    <property type="match status" value="1"/>
</dbReference>
<accession>A0ABW2H260</accession>
<keyword evidence="8" id="KW-1185">Reference proteome</keyword>
<feature type="transmembrane region" description="Helical" evidence="6">
    <location>
        <begin position="236"/>
        <end position="253"/>
    </location>
</feature>
<feature type="transmembrane region" description="Helical" evidence="6">
    <location>
        <begin position="93"/>
        <end position="115"/>
    </location>
</feature>
<keyword evidence="4 6" id="KW-1133">Transmembrane helix</keyword>
<dbReference type="EMBL" id="JBHTAC010000035">
    <property type="protein sequence ID" value="MFC7246192.1"/>
    <property type="molecule type" value="Genomic_DNA"/>
</dbReference>
<feature type="transmembrane region" description="Helical" evidence="6">
    <location>
        <begin position="359"/>
        <end position="379"/>
    </location>
</feature>
<evidence type="ECO:0000256" key="6">
    <source>
        <dbReference type="SAM" id="Phobius"/>
    </source>
</evidence>
<organism evidence="7 8">
    <name type="scientific">Catellatospora aurea</name>
    <dbReference type="NCBI Taxonomy" id="1337874"/>
    <lineage>
        <taxon>Bacteria</taxon>
        <taxon>Bacillati</taxon>
        <taxon>Actinomycetota</taxon>
        <taxon>Actinomycetes</taxon>
        <taxon>Micromonosporales</taxon>
        <taxon>Micromonosporaceae</taxon>
        <taxon>Catellatospora</taxon>
    </lineage>
</organism>
<reference evidence="8" key="1">
    <citation type="journal article" date="2019" name="Int. J. Syst. Evol. Microbiol.">
        <title>The Global Catalogue of Microorganisms (GCM) 10K type strain sequencing project: providing services to taxonomists for standard genome sequencing and annotation.</title>
        <authorList>
            <consortium name="The Broad Institute Genomics Platform"/>
            <consortium name="The Broad Institute Genome Sequencing Center for Infectious Disease"/>
            <person name="Wu L."/>
            <person name="Ma J."/>
        </authorList>
    </citation>
    <scope>NUCLEOTIDE SEQUENCE [LARGE SCALE GENOMIC DNA]</scope>
    <source>
        <strain evidence="8">CGMCC 1.9106</strain>
    </source>
</reference>
<keyword evidence="3 6" id="KW-0812">Transmembrane</keyword>